<keyword evidence="7 16" id="KW-1133">Transmembrane helix</keyword>
<evidence type="ECO:0000256" key="7">
    <source>
        <dbReference type="ARBA" id="ARBA00022989"/>
    </source>
</evidence>
<feature type="region of interest" description="Disordered" evidence="15">
    <location>
        <begin position="352"/>
        <end position="387"/>
    </location>
</feature>
<feature type="transmembrane region" description="Helical" evidence="16">
    <location>
        <begin position="102"/>
        <end position="121"/>
    </location>
</feature>
<dbReference type="PRINTS" id="PR00237">
    <property type="entry name" value="GPCRRHODOPSN"/>
</dbReference>
<keyword evidence="5" id="KW-0145">Chemotaxis</keyword>
<dbReference type="AlphaFoldDB" id="A0AAV6FTN5"/>
<feature type="transmembrane region" description="Helical" evidence="16">
    <location>
        <begin position="28"/>
        <end position="48"/>
    </location>
</feature>
<dbReference type="PANTHER" id="PTHR24233:SF6">
    <property type="entry name" value="PLATELET-ACTIVATING FACTOR RECEPTOR"/>
    <property type="match status" value="1"/>
</dbReference>
<keyword evidence="9 16" id="KW-0472">Membrane</keyword>
<feature type="domain" description="G-protein coupled receptors family 1 profile" evidence="17">
    <location>
        <begin position="40"/>
        <end position="317"/>
    </location>
</feature>
<gene>
    <name evidence="18" type="ORF">AALO_G00251090</name>
</gene>
<evidence type="ECO:0000256" key="8">
    <source>
        <dbReference type="ARBA" id="ARBA00023040"/>
    </source>
</evidence>
<dbReference type="InterPro" id="IPR000276">
    <property type="entry name" value="GPCR_Rhodpsn"/>
</dbReference>
<reference evidence="18" key="1">
    <citation type="submission" date="2020-10" db="EMBL/GenBank/DDBJ databases">
        <title>Chromosome-scale genome assembly of the Allis shad, Alosa alosa.</title>
        <authorList>
            <person name="Margot Z."/>
            <person name="Christophe K."/>
            <person name="Cabau C."/>
            <person name="Louis A."/>
            <person name="Berthelot C."/>
            <person name="Parey E."/>
            <person name="Roest Crollius H."/>
            <person name="Montfort J."/>
            <person name="Robinson-Rechavi M."/>
            <person name="Bucao C."/>
            <person name="Bouchez O."/>
            <person name="Gislard M."/>
            <person name="Lluch J."/>
            <person name="Milhes M."/>
            <person name="Lampietro C."/>
            <person name="Lopez Roques C."/>
            <person name="Donnadieu C."/>
            <person name="Braasch I."/>
            <person name="Desvignes T."/>
            <person name="Postlethwait J."/>
            <person name="Bobe J."/>
            <person name="Guiguen Y."/>
        </authorList>
    </citation>
    <scope>NUCLEOTIDE SEQUENCE</scope>
    <source>
        <strain evidence="18">M-15738</strain>
        <tissue evidence="18">Blood</tissue>
    </source>
</reference>
<dbReference type="Pfam" id="PF00001">
    <property type="entry name" value="7tm_1"/>
    <property type="match status" value="1"/>
</dbReference>
<evidence type="ECO:0000256" key="12">
    <source>
        <dbReference type="ARBA" id="ARBA00023180"/>
    </source>
</evidence>
<sequence length="387" mass="43377">MLKEMENSSSSNTSTFLDSEFRYTLFPLFYGIVFVLGLSTNVYVLYVLRHLRDARAMSEVRIYMTNLTVADLLFVTALPFWIGYYARRGNWVYGDAMCRITASLFFINTYCSILFLAVISVNRYWAVTRPLEAAKSDHWRRGVCVSVGIWACTLSATIPYLVQPGIHVDGNVSRCLEGYHNETRKTRLAVAATHFVIIALFFVVFLLVVVCNVLIARALLTQPLIKERSIVQGTSGGGSSKIQPSGTKRRAVRMLCAVITVFAVCFLPHHVVQGPWALVVLHLADGWSQSTRQRLNDAHQVTIMLMGLNCLLDPVVYCFATRKFRLYVISHFGRFSRGKGCQKTVTTNISMANQNQSIPSNESDKDPPKILVDSSLPLPKTNTPVTE</sequence>
<dbReference type="PANTHER" id="PTHR24233">
    <property type="entry name" value="P2Y PURINOCEPTOR-RELATED G-PROTEIN COUPLED RECEPTOR"/>
    <property type="match status" value="1"/>
</dbReference>
<keyword evidence="10" id="KW-1015">Disulfide bond</keyword>
<evidence type="ECO:0000313" key="19">
    <source>
        <dbReference type="Proteomes" id="UP000823561"/>
    </source>
</evidence>
<feature type="transmembrane region" description="Helical" evidence="16">
    <location>
        <begin position="60"/>
        <end position="82"/>
    </location>
</feature>
<feature type="transmembrane region" description="Helical" evidence="16">
    <location>
        <begin position="301"/>
        <end position="320"/>
    </location>
</feature>
<comment type="subcellular location">
    <subcellularLocation>
        <location evidence="1">Cell membrane</location>
        <topology evidence="1">Multi-pass membrane protein</topology>
    </subcellularLocation>
</comment>
<dbReference type="Gene3D" id="1.20.1070.10">
    <property type="entry name" value="Rhodopsin 7-helix transmembrane proteins"/>
    <property type="match status" value="1"/>
</dbReference>
<keyword evidence="6 14" id="KW-0812">Transmembrane</keyword>
<protein>
    <recommendedName>
        <fullName evidence="3">Platelet-activating factor receptor</fullName>
    </recommendedName>
</protein>
<dbReference type="GO" id="GO:0004992">
    <property type="term" value="F:platelet activating factor receptor activity"/>
    <property type="evidence" value="ECO:0007669"/>
    <property type="project" value="InterPro"/>
</dbReference>
<organism evidence="18 19">
    <name type="scientific">Alosa alosa</name>
    <name type="common">allis shad</name>
    <dbReference type="NCBI Taxonomy" id="278164"/>
    <lineage>
        <taxon>Eukaryota</taxon>
        <taxon>Metazoa</taxon>
        <taxon>Chordata</taxon>
        <taxon>Craniata</taxon>
        <taxon>Vertebrata</taxon>
        <taxon>Euteleostomi</taxon>
        <taxon>Actinopterygii</taxon>
        <taxon>Neopterygii</taxon>
        <taxon>Teleostei</taxon>
        <taxon>Clupei</taxon>
        <taxon>Clupeiformes</taxon>
        <taxon>Clupeoidei</taxon>
        <taxon>Clupeidae</taxon>
        <taxon>Alosa</taxon>
    </lineage>
</organism>
<keyword evidence="12" id="KW-0325">Glycoprotein</keyword>
<dbReference type="EMBL" id="JADWDJ010000019">
    <property type="protein sequence ID" value="KAG5266218.1"/>
    <property type="molecule type" value="Genomic_DNA"/>
</dbReference>
<dbReference type="InterPro" id="IPR017452">
    <property type="entry name" value="GPCR_Rhodpsn_7TM"/>
</dbReference>
<evidence type="ECO:0000256" key="14">
    <source>
        <dbReference type="RuleBase" id="RU000688"/>
    </source>
</evidence>
<dbReference type="PROSITE" id="PS50262">
    <property type="entry name" value="G_PROTEIN_RECEP_F1_2"/>
    <property type="match status" value="1"/>
</dbReference>
<dbReference type="GO" id="GO:0045028">
    <property type="term" value="F:G protein-coupled purinergic nucleotide receptor activity"/>
    <property type="evidence" value="ECO:0007669"/>
    <property type="project" value="TreeGrafter"/>
</dbReference>
<keyword evidence="4" id="KW-1003">Cell membrane</keyword>
<keyword evidence="11 14" id="KW-0675">Receptor</keyword>
<evidence type="ECO:0000256" key="16">
    <source>
        <dbReference type="SAM" id="Phobius"/>
    </source>
</evidence>
<dbReference type="PROSITE" id="PS00237">
    <property type="entry name" value="G_PROTEIN_RECEP_F1_1"/>
    <property type="match status" value="1"/>
</dbReference>
<feature type="compositionally biased region" description="Polar residues" evidence="15">
    <location>
        <begin position="352"/>
        <end position="361"/>
    </location>
</feature>
<dbReference type="Proteomes" id="UP000823561">
    <property type="component" value="Chromosome 19"/>
</dbReference>
<comment type="subunit">
    <text evidence="2">Interacts with ARRB1.</text>
</comment>
<evidence type="ECO:0000256" key="13">
    <source>
        <dbReference type="ARBA" id="ARBA00023224"/>
    </source>
</evidence>
<evidence type="ECO:0000256" key="3">
    <source>
        <dbReference type="ARBA" id="ARBA00016224"/>
    </source>
</evidence>
<dbReference type="GO" id="GO:0005886">
    <property type="term" value="C:plasma membrane"/>
    <property type="evidence" value="ECO:0007669"/>
    <property type="project" value="UniProtKB-SubCell"/>
</dbReference>
<feature type="transmembrane region" description="Helical" evidence="16">
    <location>
        <begin position="142"/>
        <end position="162"/>
    </location>
</feature>
<accession>A0AAV6FTN5</accession>
<evidence type="ECO:0000313" key="18">
    <source>
        <dbReference type="EMBL" id="KAG5266218.1"/>
    </source>
</evidence>
<feature type="transmembrane region" description="Helical" evidence="16">
    <location>
        <begin position="251"/>
        <end position="271"/>
    </location>
</feature>
<evidence type="ECO:0000256" key="10">
    <source>
        <dbReference type="ARBA" id="ARBA00023157"/>
    </source>
</evidence>
<evidence type="ECO:0000256" key="15">
    <source>
        <dbReference type="SAM" id="MobiDB-lite"/>
    </source>
</evidence>
<proteinExistence type="inferred from homology"/>
<dbReference type="GO" id="GO:0006935">
    <property type="term" value="P:chemotaxis"/>
    <property type="evidence" value="ECO:0007669"/>
    <property type="project" value="UniProtKB-KW"/>
</dbReference>
<keyword evidence="13 14" id="KW-0807">Transducer</keyword>
<evidence type="ECO:0000259" key="17">
    <source>
        <dbReference type="PROSITE" id="PS50262"/>
    </source>
</evidence>
<evidence type="ECO:0000256" key="11">
    <source>
        <dbReference type="ARBA" id="ARBA00023170"/>
    </source>
</evidence>
<dbReference type="InterPro" id="IPR002282">
    <property type="entry name" value="PAF_rcpt"/>
</dbReference>
<evidence type="ECO:0000256" key="9">
    <source>
        <dbReference type="ARBA" id="ARBA00023136"/>
    </source>
</evidence>
<feature type="transmembrane region" description="Helical" evidence="16">
    <location>
        <begin position="195"/>
        <end position="220"/>
    </location>
</feature>
<comment type="caution">
    <text evidence="18">The sequence shown here is derived from an EMBL/GenBank/DDBJ whole genome shotgun (WGS) entry which is preliminary data.</text>
</comment>
<dbReference type="PRINTS" id="PR01153">
    <property type="entry name" value="PAFRECEPTOR"/>
</dbReference>
<evidence type="ECO:0000256" key="5">
    <source>
        <dbReference type="ARBA" id="ARBA00022500"/>
    </source>
</evidence>
<keyword evidence="19" id="KW-1185">Reference proteome</keyword>
<evidence type="ECO:0000256" key="4">
    <source>
        <dbReference type="ARBA" id="ARBA00022475"/>
    </source>
</evidence>
<evidence type="ECO:0000256" key="6">
    <source>
        <dbReference type="ARBA" id="ARBA00022692"/>
    </source>
</evidence>
<dbReference type="SUPFAM" id="SSF81321">
    <property type="entry name" value="Family A G protein-coupled receptor-like"/>
    <property type="match status" value="1"/>
</dbReference>
<keyword evidence="8 14" id="KW-0297">G-protein coupled receptor</keyword>
<comment type="similarity">
    <text evidence="14">Belongs to the G-protein coupled receptor 1 family.</text>
</comment>
<evidence type="ECO:0000256" key="1">
    <source>
        <dbReference type="ARBA" id="ARBA00004651"/>
    </source>
</evidence>
<name>A0AAV6FTN5_9TELE</name>
<evidence type="ECO:0000256" key="2">
    <source>
        <dbReference type="ARBA" id="ARBA00011145"/>
    </source>
</evidence>